<organism evidence="4">
    <name type="scientific">human gut metagenome</name>
    <dbReference type="NCBI Taxonomy" id="408170"/>
    <lineage>
        <taxon>unclassified sequences</taxon>
        <taxon>metagenomes</taxon>
        <taxon>organismal metagenomes</taxon>
    </lineage>
</organism>
<evidence type="ECO:0000256" key="1">
    <source>
        <dbReference type="ARBA" id="ARBA00022691"/>
    </source>
</evidence>
<feature type="non-terminal residue" evidence="4">
    <location>
        <position position="81"/>
    </location>
</feature>
<dbReference type="SUPFAM" id="SSF118196">
    <property type="entry name" value="YaeB-like"/>
    <property type="match status" value="1"/>
</dbReference>
<dbReference type="InterPro" id="IPR036414">
    <property type="entry name" value="YaeB_N_sf"/>
</dbReference>
<keyword evidence="1" id="KW-0949">S-adenosyl-L-methionine</keyword>
<evidence type="ECO:0000256" key="2">
    <source>
        <dbReference type="ARBA" id="ARBA00033753"/>
    </source>
</evidence>
<accession>K1U299</accession>
<dbReference type="InterPro" id="IPR036413">
    <property type="entry name" value="YaeB-like_sf"/>
</dbReference>
<comment type="similarity">
    <text evidence="2">Belongs to the tRNA methyltransferase O family.</text>
</comment>
<dbReference type="PANTHER" id="PTHR12818:SF0">
    <property type="entry name" value="TRNA (ADENINE(37)-N6)-METHYLTRANSFERASE"/>
    <property type="match status" value="1"/>
</dbReference>
<dbReference type="EMBL" id="AJWY01003872">
    <property type="protein sequence ID" value="EKC74029.1"/>
    <property type="molecule type" value="Genomic_DNA"/>
</dbReference>
<dbReference type="PANTHER" id="PTHR12818">
    <property type="entry name" value="TRNA (ADENINE(37)-N6)-METHYLTRANSFERASE"/>
    <property type="match status" value="1"/>
</dbReference>
<name>K1U299_9ZZZZ</name>
<dbReference type="InterPro" id="IPR040372">
    <property type="entry name" value="YaeB-like"/>
</dbReference>
<evidence type="ECO:0000259" key="3">
    <source>
        <dbReference type="PROSITE" id="PS51668"/>
    </source>
</evidence>
<proteinExistence type="inferred from homology"/>
<dbReference type="PROSITE" id="PS51668">
    <property type="entry name" value="TSAA_2"/>
    <property type="match status" value="1"/>
</dbReference>
<reference evidence="4" key="1">
    <citation type="journal article" date="2013" name="Environ. Microbiol.">
        <title>Microbiota from the distal guts of lean and obese adolescents exhibit partial functional redundancy besides clear differences in community structure.</title>
        <authorList>
            <person name="Ferrer M."/>
            <person name="Ruiz A."/>
            <person name="Lanza F."/>
            <person name="Haange S.B."/>
            <person name="Oberbach A."/>
            <person name="Till H."/>
            <person name="Bargiela R."/>
            <person name="Campoy C."/>
            <person name="Segura M.T."/>
            <person name="Richter M."/>
            <person name="von Bergen M."/>
            <person name="Seifert J."/>
            <person name="Suarez A."/>
        </authorList>
    </citation>
    <scope>NUCLEOTIDE SEQUENCE</scope>
</reference>
<dbReference type="AlphaFoldDB" id="K1U299"/>
<evidence type="ECO:0000313" key="4">
    <source>
        <dbReference type="EMBL" id="EKC74029.1"/>
    </source>
</evidence>
<feature type="domain" description="TsaA-like" evidence="3">
    <location>
        <begin position="1"/>
        <end position="81"/>
    </location>
</feature>
<dbReference type="Pfam" id="PF01980">
    <property type="entry name" value="TrmO_N"/>
    <property type="match status" value="1"/>
</dbReference>
<sequence length="81" mass="9241">MRPIAHIHSDFATKFGIPRQSGVVGSLQAEIIFEPEFRSRDAVRGLEAFSHIWLIWEFSENVRADWSPTVRPPRLGGNVRP</sequence>
<gene>
    <name evidence="4" type="ORF">LEA_05928</name>
</gene>
<comment type="caution">
    <text evidence="4">The sequence shown here is derived from an EMBL/GenBank/DDBJ whole genome shotgun (WGS) entry which is preliminary data.</text>
</comment>
<protein>
    <submittedName>
        <fullName evidence="4">Protein containing Uncharacterized protein family UPF0066 domain protein</fullName>
    </submittedName>
</protein>
<dbReference type="Gene3D" id="2.40.30.70">
    <property type="entry name" value="YaeB-like"/>
    <property type="match status" value="1"/>
</dbReference>
<dbReference type="InterPro" id="IPR023370">
    <property type="entry name" value="TrmO-like_N"/>
</dbReference>